<protein>
    <submittedName>
        <fullName evidence="4">Site-specific recombinase XerD</fullName>
    </submittedName>
</protein>
<dbReference type="Gene3D" id="1.10.443.10">
    <property type="entry name" value="Intergrase catalytic core"/>
    <property type="match status" value="1"/>
</dbReference>
<dbReference type="AlphaFoldDB" id="A0AB38C529"/>
<reference evidence="4 5" key="1">
    <citation type="submission" date="2016-11" db="EMBL/GenBank/DDBJ databases">
        <authorList>
            <person name="Varghese N."/>
            <person name="Submissions S."/>
        </authorList>
    </citation>
    <scope>NUCLEOTIDE SEQUENCE [LARGE SCALE GENOMIC DNA]</scope>
    <source>
        <strain evidence="4 5">NFR18</strain>
    </source>
</reference>
<name>A0AB38C529_9BURK</name>
<evidence type="ECO:0000313" key="4">
    <source>
        <dbReference type="EMBL" id="SFX29819.1"/>
    </source>
</evidence>
<dbReference type="Pfam" id="PF00589">
    <property type="entry name" value="Phage_integrase"/>
    <property type="match status" value="1"/>
</dbReference>
<accession>A0AB38C529</accession>
<evidence type="ECO:0000256" key="1">
    <source>
        <dbReference type="ARBA" id="ARBA00022908"/>
    </source>
</evidence>
<dbReference type="CDD" id="cd00796">
    <property type="entry name" value="INT_Rci_Hp1_C"/>
    <property type="match status" value="1"/>
</dbReference>
<dbReference type="PROSITE" id="PS51898">
    <property type="entry name" value="TYR_RECOMBINASE"/>
    <property type="match status" value="1"/>
</dbReference>
<dbReference type="InterPro" id="IPR011010">
    <property type="entry name" value="DNA_brk_join_enz"/>
</dbReference>
<dbReference type="PANTHER" id="PTHR30349:SF94">
    <property type="entry name" value="INTEGRASE_RECOMBINASE HI_1414-RELATED"/>
    <property type="match status" value="1"/>
</dbReference>
<sequence length="444" mass="50361">MASSIPRGIRVIDWKNADKTKSIRYRVRVERGDFVVDRSFGQDELERAKIFLADTKTPQGRLLIAQGRDRATLMVDEVHRAGVELITEGRCTLGHAIDSYLRAYVNPLLDCGVDKVQQTAKAAKARLQNCRDIEISHIKSGFYVPSGALASLREHAKGFAKKKIGDFYIDDLTEQDTTEYINVRLLQGRAKSTVKREIYALQGVVNKLRFTDNKAWKRLNGHNPFAEADKAKVKGGERRRRRIISPDEEEALLKELRKCRNKEMPLIFAVAISTGMRRAEILGLLWSQIDIERGVINLDADQTKADEERLVILLPEAVAAFKVIPRVDERVFHYKIEGFKTVFRRVLERAKLDGIHMHDTRRSFISRVLKDITSSPVAIADMIGARSVANLQKRTIERIRQGNMIDAGFIQTEEELRSVVGHKDGQTTARYANMAPEKKGSVEK</sequence>
<dbReference type="Proteomes" id="UP000182489">
    <property type="component" value="Unassembled WGS sequence"/>
</dbReference>
<dbReference type="GO" id="GO:0006310">
    <property type="term" value="P:DNA recombination"/>
    <property type="evidence" value="ECO:0007669"/>
    <property type="project" value="UniProtKB-KW"/>
</dbReference>
<organism evidence="4 5">
    <name type="scientific">Janthinobacterium lividum</name>
    <dbReference type="NCBI Taxonomy" id="29581"/>
    <lineage>
        <taxon>Bacteria</taxon>
        <taxon>Pseudomonadati</taxon>
        <taxon>Pseudomonadota</taxon>
        <taxon>Betaproteobacteria</taxon>
        <taxon>Burkholderiales</taxon>
        <taxon>Oxalobacteraceae</taxon>
        <taxon>Janthinobacterium</taxon>
    </lineage>
</organism>
<dbReference type="RefSeq" id="WP_254798374.1">
    <property type="nucleotide sequence ID" value="NZ_FPKH01000001.1"/>
</dbReference>
<gene>
    <name evidence="4" type="ORF">SAMN03097694_1521</name>
</gene>
<dbReference type="InterPro" id="IPR013762">
    <property type="entry name" value="Integrase-like_cat_sf"/>
</dbReference>
<dbReference type="InterPro" id="IPR002104">
    <property type="entry name" value="Integrase_catalytic"/>
</dbReference>
<dbReference type="EMBL" id="FPKH01000001">
    <property type="protein sequence ID" value="SFX29819.1"/>
    <property type="molecule type" value="Genomic_DNA"/>
</dbReference>
<dbReference type="GO" id="GO:0003677">
    <property type="term" value="F:DNA binding"/>
    <property type="evidence" value="ECO:0007669"/>
    <property type="project" value="InterPro"/>
</dbReference>
<dbReference type="PANTHER" id="PTHR30349">
    <property type="entry name" value="PHAGE INTEGRASE-RELATED"/>
    <property type="match status" value="1"/>
</dbReference>
<evidence type="ECO:0000256" key="2">
    <source>
        <dbReference type="ARBA" id="ARBA00023172"/>
    </source>
</evidence>
<evidence type="ECO:0000313" key="5">
    <source>
        <dbReference type="Proteomes" id="UP000182489"/>
    </source>
</evidence>
<dbReference type="SUPFAM" id="SSF56349">
    <property type="entry name" value="DNA breaking-rejoining enzymes"/>
    <property type="match status" value="1"/>
</dbReference>
<dbReference type="InterPro" id="IPR050090">
    <property type="entry name" value="Tyrosine_recombinase_XerCD"/>
</dbReference>
<proteinExistence type="predicted"/>
<keyword evidence="1" id="KW-0229">DNA integration</keyword>
<comment type="caution">
    <text evidence="4">The sequence shown here is derived from an EMBL/GenBank/DDBJ whole genome shotgun (WGS) entry which is preliminary data.</text>
</comment>
<feature type="domain" description="Tyr recombinase" evidence="3">
    <location>
        <begin position="239"/>
        <end position="421"/>
    </location>
</feature>
<dbReference type="GO" id="GO:0015074">
    <property type="term" value="P:DNA integration"/>
    <property type="evidence" value="ECO:0007669"/>
    <property type="project" value="UniProtKB-KW"/>
</dbReference>
<keyword evidence="2" id="KW-0233">DNA recombination</keyword>
<evidence type="ECO:0000259" key="3">
    <source>
        <dbReference type="PROSITE" id="PS51898"/>
    </source>
</evidence>